<proteinExistence type="predicted"/>
<evidence type="ECO:0000313" key="1">
    <source>
        <dbReference type="EMBL" id="MBX73333.1"/>
    </source>
</evidence>
<dbReference type="EMBL" id="GGEC01092849">
    <property type="protein sequence ID" value="MBX73333.1"/>
    <property type="molecule type" value="Transcribed_RNA"/>
</dbReference>
<reference evidence="1" key="1">
    <citation type="submission" date="2018-02" db="EMBL/GenBank/DDBJ databases">
        <title>Rhizophora mucronata_Transcriptome.</title>
        <authorList>
            <person name="Meera S.P."/>
            <person name="Sreeshan A."/>
            <person name="Augustine A."/>
        </authorList>
    </citation>
    <scope>NUCLEOTIDE SEQUENCE</scope>
    <source>
        <tissue evidence="1">Leaf</tissue>
    </source>
</reference>
<accession>A0A2P2R251</accession>
<name>A0A2P2R251_RHIMU</name>
<organism evidence="1">
    <name type="scientific">Rhizophora mucronata</name>
    <name type="common">Asiatic mangrove</name>
    <dbReference type="NCBI Taxonomy" id="61149"/>
    <lineage>
        <taxon>Eukaryota</taxon>
        <taxon>Viridiplantae</taxon>
        <taxon>Streptophyta</taxon>
        <taxon>Embryophyta</taxon>
        <taxon>Tracheophyta</taxon>
        <taxon>Spermatophyta</taxon>
        <taxon>Magnoliopsida</taxon>
        <taxon>eudicotyledons</taxon>
        <taxon>Gunneridae</taxon>
        <taxon>Pentapetalae</taxon>
        <taxon>rosids</taxon>
        <taxon>fabids</taxon>
        <taxon>Malpighiales</taxon>
        <taxon>Rhizophoraceae</taxon>
        <taxon>Rhizophora</taxon>
    </lineage>
</organism>
<sequence>MDEASKTNLLVAAFAFLTKGVHTASNVASLGYGFLCGNL</sequence>
<dbReference type="AlphaFoldDB" id="A0A2P2R251"/>
<protein>
    <submittedName>
        <fullName evidence="1">Uncharacterized protein</fullName>
    </submittedName>
</protein>